<organism evidence="2 3">
    <name type="scientific">Paraburkholderia hospita</name>
    <dbReference type="NCBI Taxonomy" id="169430"/>
    <lineage>
        <taxon>Bacteria</taxon>
        <taxon>Pseudomonadati</taxon>
        <taxon>Pseudomonadota</taxon>
        <taxon>Betaproteobacteria</taxon>
        <taxon>Burkholderiales</taxon>
        <taxon>Burkholderiaceae</taxon>
        <taxon>Paraburkholderia</taxon>
    </lineage>
</organism>
<reference evidence="2 3" key="1">
    <citation type="journal article" date="2012" name="J. Bacteriol.">
        <title>Draft Genome Sequence of the Soil Bacterium Burkholderia terrae Strain BS001, Which Interacts with Fungal Surface Structures.</title>
        <authorList>
            <person name="Nazir R."/>
            <person name="Hansen M.A."/>
            <person name="Sorensen S."/>
            <person name="van Elsas J.D."/>
        </authorList>
    </citation>
    <scope>NUCLEOTIDE SEQUENCE [LARGE SCALE GENOMIC DNA]</scope>
    <source>
        <strain evidence="2 3">BS001</strain>
    </source>
</reference>
<feature type="signal peptide" evidence="1">
    <location>
        <begin position="1"/>
        <end position="19"/>
    </location>
</feature>
<dbReference type="InterPro" id="IPR033645">
    <property type="entry name" value="VirB9/CagX/TrbG_C"/>
</dbReference>
<name>A0ABN0FDE6_9BURK</name>
<evidence type="ECO:0000256" key="1">
    <source>
        <dbReference type="SAM" id="SignalP"/>
    </source>
</evidence>
<dbReference type="RefSeq" id="WP_007588640.1">
    <property type="nucleotide sequence ID" value="NZ_AKAU01000181.1"/>
</dbReference>
<feature type="chain" id="PRO_5047479617" evidence="1">
    <location>
        <begin position="20"/>
        <end position="431"/>
    </location>
</feature>
<keyword evidence="3" id="KW-1185">Reference proteome</keyword>
<proteinExistence type="predicted"/>
<evidence type="ECO:0000313" key="3">
    <source>
        <dbReference type="Proteomes" id="UP000004980"/>
    </source>
</evidence>
<evidence type="ECO:0000313" key="2">
    <source>
        <dbReference type="EMBL" id="EIM96701.1"/>
    </source>
</evidence>
<keyword evidence="1" id="KW-0732">Signal</keyword>
<dbReference type="CDD" id="cd06911">
    <property type="entry name" value="VirB9_CagX_TrbG"/>
    <property type="match status" value="1"/>
</dbReference>
<gene>
    <name evidence="2" type="ORF">WQE_32806</name>
</gene>
<accession>A0ABN0FDE6</accession>
<sequence length="431" mass="45978">MKHTLTIIALAVFSLSASAASTDPLDFDYQINGNMTERPALVFNDGTDTYIQPRAGQLLRVDGGHAEGPYIVVAGTPDVISYSVGGANATARWKKANSFTSDRGNASGDMPAGFAGFSNRLALIGARQRLESTRPLSATLPLAQLVKALVPQGWSGSAQKDVDLTTAQSFATRDGENWMLSLDRLLGADDLYADVDFNAHHVTLRRATVKSTGVNYVASMAPATSGMPAALTAAASGDESLSKPPAEKAQAHDRGLAASFGAVAIRDGDDTHIQIRFAQRPAKELVFHDMDGHSLRPKWDESGNVVTFNRADRFTVSNGTDNVEVARAAGLVYSFDPKNSAGLEGVFDKDGSTYFKFADTVGNVKVSDVGHLGSGEQKGRYYRFNGTADQFIVNADGNVVNVTRSHDVKYFDRPASDVPPTVHVATAMNKS</sequence>
<comment type="caution">
    <text evidence="2">The sequence shown here is derived from an EMBL/GenBank/DDBJ whole genome shotgun (WGS) entry which is preliminary data.</text>
</comment>
<protein>
    <submittedName>
        <fullName evidence="2">Uncharacterized protein</fullName>
    </submittedName>
</protein>
<dbReference type="EMBL" id="AKAU01000181">
    <property type="protein sequence ID" value="EIM96701.1"/>
    <property type="molecule type" value="Genomic_DNA"/>
</dbReference>
<dbReference type="Proteomes" id="UP000004980">
    <property type="component" value="Unassembled WGS sequence"/>
</dbReference>